<dbReference type="SUPFAM" id="SSF52540">
    <property type="entry name" value="P-loop containing nucleoside triphosphate hydrolases"/>
    <property type="match status" value="1"/>
</dbReference>
<dbReference type="InterPro" id="IPR005895">
    <property type="entry name" value="ABC_transptr_haem_export_CcmA"/>
</dbReference>
<dbReference type="GO" id="GO:0005524">
    <property type="term" value="F:ATP binding"/>
    <property type="evidence" value="ECO:0007669"/>
    <property type="project" value="UniProtKB-KW"/>
</dbReference>
<keyword evidence="2" id="KW-0813">Transport</keyword>
<dbReference type="GO" id="GO:0022857">
    <property type="term" value="F:transmembrane transporter activity"/>
    <property type="evidence" value="ECO:0007669"/>
    <property type="project" value="InterPro"/>
</dbReference>
<evidence type="ECO:0000313" key="8">
    <source>
        <dbReference type="Proteomes" id="UP000290649"/>
    </source>
</evidence>
<dbReference type="GO" id="GO:0017004">
    <property type="term" value="P:cytochrome complex assembly"/>
    <property type="evidence" value="ECO:0007669"/>
    <property type="project" value="UniProtKB-KW"/>
</dbReference>
<evidence type="ECO:0000256" key="3">
    <source>
        <dbReference type="ARBA" id="ARBA00022741"/>
    </source>
</evidence>
<dbReference type="PANTHER" id="PTHR42711:SF5">
    <property type="entry name" value="ABC TRANSPORTER ATP-BINDING PROTEIN NATA"/>
    <property type="match status" value="1"/>
</dbReference>
<evidence type="ECO:0000256" key="4">
    <source>
        <dbReference type="ARBA" id="ARBA00022748"/>
    </source>
</evidence>
<organism evidence="7 8">
    <name type="scientific">Anaerobacillus alkaliphilus</name>
    <dbReference type="NCBI Taxonomy" id="1548597"/>
    <lineage>
        <taxon>Bacteria</taxon>
        <taxon>Bacillati</taxon>
        <taxon>Bacillota</taxon>
        <taxon>Bacilli</taxon>
        <taxon>Bacillales</taxon>
        <taxon>Bacillaceae</taxon>
        <taxon>Anaerobacillus</taxon>
    </lineage>
</organism>
<evidence type="ECO:0000256" key="2">
    <source>
        <dbReference type="ARBA" id="ARBA00022448"/>
    </source>
</evidence>
<dbReference type="EMBL" id="QOUX01000034">
    <property type="protein sequence ID" value="RXJ01125.1"/>
    <property type="molecule type" value="Genomic_DNA"/>
</dbReference>
<comment type="similarity">
    <text evidence="1">Belongs to the ABC transporter superfamily.</text>
</comment>
<evidence type="ECO:0000256" key="5">
    <source>
        <dbReference type="ARBA" id="ARBA00022840"/>
    </source>
</evidence>
<keyword evidence="4" id="KW-0201">Cytochrome c-type biogenesis</keyword>
<evidence type="ECO:0000259" key="6">
    <source>
        <dbReference type="PROSITE" id="PS50893"/>
    </source>
</evidence>
<keyword evidence="3" id="KW-0547">Nucleotide-binding</keyword>
<keyword evidence="7" id="KW-0378">Hydrolase</keyword>
<dbReference type="OrthoDB" id="9804819at2"/>
<feature type="domain" description="ABC transporter" evidence="6">
    <location>
        <begin position="2"/>
        <end position="230"/>
    </location>
</feature>
<name>A0A4Q0VTS5_9BACI</name>
<dbReference type="Gene3D" id="3.40.50.300">
    <property type="entry name" value="P-loop containing nucleotide triphosphate hydrolases"/>
    <property type="match status" value="1"/>
</dbReference>
<dbReference type="AlphaFoldDB" id="A0A4Q0VTS5"/>
<proteinExistence type="inferred from homology"/>
<dbReference type="InterPro" id="IPR027417">
    <property type="entry name" value="P-loop_NTPase"/>
</dbReference>
<dbReference type="InterPro" id="IPR003439">
    <property type="entry name" value="ABC_transporter-like_ATP-bd"/>
</dbReference>
<dbReference type="CDD" id="cd03230">
    <property type="entry name" value="ABC_DR_subfamily_A"/>
    <property type="match status" value="1"/>
</dbReference>
<dbReference type="EC" id="3.6.3.41" evidence="7"/>
<accession>A0A4Q0VTS5</accession>
<dbReference type="PROSITE" id="PS50893">
    <property type="entry name" value="ABC_TRANSPORTER_2"/>
    <property type="match status" value="1"/>
</dbReference>
<protein>
    <submittedName>
        <fullName evidence="7">Heme ABC exporter ATP-binding protein CcmA</fullName>
        <ecNumber evidence="7">3.6.3.41</ecNumber>
    </submittedName>
</protein>
<evidence type="ECO:0000256" key="1">
    <source>
        <dbReference type="ARBA" id="ARBA00005417"/>
    </source>
</evidence>
<evidence type="ECO:0000313" key="7">
    <source>
        <dbReference type="EMBL" id="RXJ01125.1"/>
    </source>
</evidence>
<dbReference type="Proteomes" id="UP000290649">
    <property type="component" value="Unassembled WGS sequence"/>
</dbReference>
<sequence length="233" mass="25898">MIETKGLIKTIGDKVILRGVNLTIKKGESVAILGPNGAGKSTILKIIAGLMKATSGDVYIDGLNFKKDSYEMKKRIGFLAHNSFLYDHLTPLENLKFFGKLYGVSNIEEKAKELVNEVGLGFFIHDPVRSFSRGMLQRIAIARAIIHDPEILLFDEPHTGLDQEAIKLLNEVILKMKANGSTVIMVTHDFQQAVQTCDRVIIFRNGKIVEDLDNVKNNLALVTARYTEQVACL</sequence>
<reference evidence="7 8" key="1">
    <citation type="journal article" date="2019" name="Int. J. Syst. Evol. Microbiol.">
        <title>Anaerobacillus alkaliphilus sp. nov., a novel alkaliphilic and moderately halophilic bacterium.</title>
        <authorList>
            <person name="Borsodi A.K."/>
            <person name="Aszalos J.M."/>
            <person name="Bihari P."/>
            <person name="Nagy I."/>
            <person name="Schumann P."/>
            <person name="Sproer C."/>
            <person name="Kovacs A.L."/>
            <person name="Boka K."/>
            <person name="Dobosy P."/>
            <person name="Ovari M."/>
            <person name="Szili-Kovacs T."/>
            <person name="Toth E."/>
        </authorList>
    </citation>
    <scope>NUCLEOTIDE SEQUENCE [LARGE SCALE GENOMIC DNA]</scope>
    <source>
        <strain evidence="7 8">B16-10</strain>
    </source>
</reference>
<dbReference type="NCBIfam" id="TIGR01189">
    <property type="entry name" value="ccmA"/>
    <property type="match status" value="1"/>
</dbReference>
<dbReference type="SMART" id="SM00382">
    <property type="entry name" value="AAA"/>
    <property type="match status" value="1"/>
</dbReference>
<dbReference type="PANTHER" id="PTHR42711">
    <property type="entry name" value="ABC TRANSPORTER ATP-BINDING PROTEIN"/>
    <property type="match status" value="1"/>
</dbReference>
<gene>
    <name evidence="7" type="primary">ccmA</name>
    <name evidence="7" type="ORF">DS745_10695</name>
</gene>
<keyword evidence="8" id="KW-1185">Reference proteome</keyword>
<dbReference type="InterPro" id="IPR050763">
    <property type="entry name" value="ABC_transporter_ATP-binding"/>
</dbReference>
<dbReference type="RefSeq" id="WP_129078233.1">
    <property type="nucleotide sequence ID" value="NZ_QOUX01000034.1"/>
</dbReference>
<dbReference type="InterPro" id="IPR003593">
    <property type="entry name" value="AAA+_ATPase"/>
</dbReference>
<keyword evidence="5 7" id="KW-0067">ATP-binding</keyword>
<comment type="caution">
    <text evidence="7">The sequence shown here is derived from an EMBL/GenBank/DDBJ whole genome shotgun (WGS) entry which is preliminary data.</text>
</comment>
<dbReference type="Pfam" id="PF00005">
    <property type="entry name" value="ABC_tran"/>
    <property type="match status" value="1"/>
</dbReference>
<dbReference type="GO" id="GO:0016887">
    <property type="term" value="F:ATP hydrolysis activity"/>
    <property type="evidence" value="ECO:0007669"/>
    <property type="project" value="InterPro"/>
</dbReference>